<dbReference type="InterPro" id="IPR053187">
    <property type="entry name" value="Notoamide_regulator"/>
</dbReference>
<dbReference type="InterPro" id="IPR007219">
    <property type="entry name" value="XnlR_reg_dom"/>
</dbReference>
<keyword evidence="1" id="KW-0539">Nucleus</keyword>
<dbReference type="EMBL" id="MU860305">
    <property type="protein sequence ID" value="KAK4235023.1"/>
    <property type="molecule type" value="Genomic_DNA"/>
</dbReference>
<feature type="domain" description="Xylanolytic transcriptional activator regulatory" evidence="2">
    <location>
        <begin position="140"/>
        <end position="307"/>
    </location>
</feature>
<dbReference type="Proteomes" id="UP001303760">
    <property type="component" value="Unassembled WGS sequence"/>
</dbReference>
<name>A0AAN7H925_9PEZI</name>
<organism evidence="3 4">
    <name type="scientific">Achaetomium macrosporum</name>
    <dbReference type="NCBI Taxonomy" id="79813"/>
    <lineage>
        <taxon>Eukaryota</taxon>
        <taxon>Fungi</taxon>
        <taxon>Dikarya</taxon>
        <taxon>Ascomycota</taxon>
        <taxon>Pezizomycotina</taxon>
        <taxon>Sordariomycetes</taxon>
        <taxon>Sordariomycetidae</taxon>
        <taxon>Sordariales</taxon>
        <taxon>Chaetomiaceae</taxon>
        <taxon>Achaetomium</taxon>
    </lineage>
</organism>
<feature type="non-terminal residue" evidence="3">
    <location>
        <position position="1"/>
    </location>
</feature>
<dbReference type="PANTHER" id="PTHR47256:SF3">
    <property type="entry name" value="ZN(II)2CYS6 TRANSCRIPTION FACTOR (EUROFUNG)"/>
    <property type="match status" value="1"/>
</dbReference>
<accession>A0AAN7H925</accession>
<reference evidence="3" key="2">
    <citation type="submission" date="2023-05" db="EMBL/GenBank/DDBJ databases">
        <authorList>
            <consortium name="Lawrence Berkeley National Laboratory"/>
            <person name="Steindorff A."/>
            <person name="Hensen N."/>
            <person name="Bonometti L."/>
            <person name="Westerberg I."/>
            <person name="Brannstrom I.O."/>
            <person name="Guillou S."/>
            <person name="Cros-Aarteil S."/>
            <person name="Calhoun S."/>
            <person name="Haridas S."/>
            <person name="Kuo A."/>
            <person name="Mondo S."/>
            <person name="Pangilinan J."/>
            <person name="Riley R."/>
            <person name="Labutti K."/>
            <person name="Andreopoulos B."/>
            <person name="Lipzen A."/>
            <person name="Chen C."/>
            <person name="Yanf M."/>
            <person name="Daum C."/>
            <person name="Ng V."/>
            <person name="Clum A."/>
            <person name="Ohm R."/>
            <person name="Martin F."/>
            <person name="Silar P."/>
            <person name="Natvig D."/>
            <person name="Lalanne C."/>
            <person name="Gautier V."/>
            <person name="Ament-Velasquez S.L."/>
            <person name="Kruys A."/>
            <person name="Hutchinson M.I."/>
            <person name="Powell A.J."/>
            <person name="Barry K."/>
            <person name="Miller A.N."/>
            <person name="Grigoriev I.V."/>
            <person name="Debuchy R."/>
            <person name="Gladieux P."/>
            <person name="Thoren M.H."/>
            <person name="Johannesson H."/>
        </authorList>
    </citation>
    <scope>NUCLEOTIDE SEQUENCE</scope>
    <source>
        <strain evidence="3">CBS 532.94</strain>
    </source>
</reference>
<keyword evidence="4" id="KW-1185">Reference proteome</keyword>
<sequence>QCDGERPLCGACVKRGDLECQYPVREGAVSRYADLKLTSEKLDRENRELKELFAFICSRPETEAFEVYRRLRATEDPFATLHFIKDADTLLRNPSPSGYGTAIAEVWKIDAEALAASVIKVPARPWTSVAGDGLVSDLVSAFFKWDDPFIWSLIDRELFIRDMRHASPLSSQFCSPFLVNALCAMRSVFSEKIRLASRAAKTSLASRFVAEAKHHLDLEAGRVCLTTIQGLWMMYSVSCHDGTNRAGSMYRLAALDMLSRMNLEKRFAEMSGRMPGEAESRRSLAKLHWGMFNIESVISNVYLKRPLIPPPSLPYCYDGRDVPGANTDIFGQPFGPYSPEPPFVPGTLPVMNQISVLQYRVIEYNTLSRCTAGGEQDMRMRRDFLLQLARLEASLPPSLRYRENMTPQTIYLKTYMNVVAYNILRPLHANTPVSEGRTAKAIMIDLCAVDADLLEAYIRRWGLTEYSSVVVTVIYDITLTLLPFLDEPRASSLFVRGCALLRLIQRELGVARRVAQGILFMARKMGQRIPYEAAPYFDGLEADIAELKSVPVDFALPVRPEMSRVLAVEDISEGRTLGADLAAVLEKWGTGQGVLAR</sequence>
<dbReference type="InterPro" id="IPR001138">
    <property type="entry name" value="Zn2Cys6_DnaBD"/>
</dbReference>
<evidence type="ECO:0000256" key="1">
    <source>
        <dbReference type="ARBA" id="ARBA00023242"/>
    </source>
</evidence>
<dbReference type="GO" id="GO:0006351">
    <property type="term" value="P:DNA-templated transcription"/>
    <property type="evidence" value="ECO:0007669"/>
    <property type="project" value="InterPro"/>
</dbReference>
<dbReference type="PANTHER" id="PTHR47256">
    <property type="entry name" value="ZN(II)2CYS6 TRANSCRIPTION FACTOR (EUROFUNG)-RELATED"/>
    <property type="match status" value="1"/>
</dbReference>
<reference evidence="3" key="1">
    <citation type="journal article" date="2023" name="Mol. Phylogenet. Evol.">
        <title>Genome-scale phylogeny and comparative genomics of the fungal order Sordariales.</title>
        <authorList>
            <person name="Hensen N."/>
            <person name="Bonometti L."/>
            <person name="Westerberg I."/>
            <person name="Brannstrom I.O."/>
            <person name="Guillou S."/>
            <person name="Cros-Aarteil S."/>
            <person name="Calhoun S."/>
            <person name="Haridas S."/>
            <person name="Kuo A."/>
            <person name="Mondo S."/>
            <person name="Pangilinan J."/>
            <person name="Riley R."/>
            <person name="LaButti K."/>
            <person name="Andreopoulos B."/>
            <person name="Lipzen A."/>
            <person name="Chen C."/>
            <person name="Yan M."/>
            <person name="Daum C."/>
            <person name="Ng V."/>
            <person name="Clum A."/>
            <person name="Steindorff A."/>
            <person name="Ohm R.A."/>
            <person name="Martin F."/>
            <person name="Silar P."/>
            <person name="Natvig D.O."/>
            <person name="Lalanne C."/>
            <person name="Gautier V."/>
            <person name="Ament-Velasquez S.L."/>
            <person name="Kruys A."/>
            <person name="Hutchinson M.I."/>
            <person name="Powell A.J."/>
            <person name="Barry K."/>
            <person name="Miller A.N."/>
            <person name="Grigoriev I.V."/>
            <person name="Debuchy R."/>
            <person name="Gladieux P."/>
            <person name="Hiltunen Thoren M."/>
            <person name="Johannesson H."/>
        </authorList>
    </citation>
    <scope>NUCLEOTIDE SEQUENCE</scope>
    <source>
        <strain evidence="3">CBS 532.94</strain>
    </source>
</reference>
<dbReference type="AlphaFoldDB" id="A0AAN7H925"/>
<evidence type="ECO:0000313" key="3">
    <source>
        <dbReference type="EMBL" id="KAK4235023.1"/>
    </source>
</evidence>
<dbReference type="GO" id="GO:0000981">
    <property type="term" value="F:DNA-binding transcription factor activity, RNA polymerase II-specific"/>
    <property type="evidence" value="ECO:0007669"/>
    <property type="project" value="InterPro"/>
</dbReference>
<dbReference type="Pfam" id="PF04082">
    <property type="entry name" value="Fungal_trans"/>
    <property type="match status" value="1"/>
</dbReference>
<dbReference type="CDD" id="cd12148">
    <property type="entry name" value="fungal_TF_MHR"/>
    <property type="match status" value="1"/>
</dbReference>
<evidence type="ECO:0000313" key="4">
    <source>
        <dbReference type="Proteomes" id="UP001303760"/>
    </source>
</evidence>
<dbReference type="GO" id="GO:0008270">
    <property type="term" value="F:zinc ion binding"/>
    <property type="evidence" value="ECO:0007669"/>
    <property type="project" value="InterPro"/>
</dbReference>
<proteinExistence type="predicted"/>
<evidence type="ECO:0000259" key="2">
    <source>
        <dbReference type="Pfam" id="PF04082"/>
    </source>
</evidence>
<dbReference type="CDD" id="cd00067">
    <property type="entry name" value="GAL4"/>
    <property type="match status" value="1"/>
</dbReference>
<dbReference type="GO" id="GO:0003677">
    <property type="term" value="F:DNA binding"/>
    <property type="evidence" value="ECO:0007669"/>
    <property type="project" value="InterPro"/>
</dbReference>
<gene>
    <name evidence="3" type="ORF">C8A03DRAFT_18175</name>
</gene>
<protein>
    <recommendedName>
        <fullName evidence="2">Xylanolytic transcriptional activator regulatory domain-containing protein</fullName>
    </recommendedName>
</protein>
<comment type="caution">
    <text evidence="3">The sequence shown here is derived from an EMBL/GenBank/DDBJ whole genome shotgun (WGS) entry which is preliminary data.</text>
</comment>